<comment type="caution">
    <text evidence="2">The sequence shown here is derived from an EMBL/GenBank/DDBJ whole genome shotgun (WGS) entry which is preliminary data.</text>
</comment>
<accession>A0A0V1GE00</accession>
<dbReference type="Proteomes" id="UP000054826">
    <property type="component" value="Unassembled WGS sequence"/>
</dbReference>
<sequence>MWVNGLLVVVGLLTSLFDYIAGCYGDVNIIEGFVFVNDDACYESCIGEGFVVYKYWRYN</sequence>
<dbReference type="EMBL" id="JYDV01003400">
    <property type="protein sequence ID" value="KRY96471.1"/>
    <property type="molecule type" value="Genomic_DNA"/>
</dbReference>
<evidence type="ECO:0000256" key="1">
    <source>
        <dbReference type="SAM" id="SignalP"/>
    </source>
</evidence>
<feature type="chain" id="PRO_5006878507" evidence="1">
    <location>
        <begin position="23"/>
        <end position="59"/>
    </location>
</feature>
<proteinExistence type="predicted"/>
<keyword evidence="1" id="KW-0732">Signal</keyword>
<name>A0A0V1GE00_TRIPS</name>
<organism evidence="2 3">
    <name type="scientific">Trichinella pseudospiralis</name>
    <name type="common">Parasitic roundworm</name>
    <dbReference type="NCBI Taxonomy" id="6337"/>
    <lineage>
        <taxon>Eukaryota</taxon>
        <taxon>Metazoa</taxon>
        <taxon>Ecdysozoa</taxon>
        <taxon>Nematoda</taxon>
        <taxon>Enoplea</taxon>
        <taxon>Dorylaimia</taxon>
        <taxon>Trichinellida</taxon>
        <taxon>Trichinellidae</taxon>
        <taxon>Trichinella</taxon>
    </lineage>
</organism>
<protein>
    <submittedName>
        <fullName evidence="2">Uncharacterized protein</fullName>
    </submittedName>
</protein>
<gene>
    <name evidence="2" type="ORF">T4C_5120</name>
</gene>
<reference evidence="2 3" key="1">
    <citation type="submission" date="2015-01" db="EMBL/GenBank/DDBJ databases">
        <title>Evolution of Trichinella species and genotypes.</title>
        <authorList>
            <person name="Korhonen P.K."/>
            <person name="Edoardo P."/>
            <person name="Giuseppe L.R."/>
            <person name="Gasser R.B."/>
        </authorList>
    </citation>
    <scope>NUCLEOTIDE SEQUENCE [LARGE SCALE GENOMIC DNA]</scope>
    <source>
        <strain evidence="2">ISS176</strain>
    </source>
</reference>
<evidence type="ECO:0000313" key="3">
    <source>
        <dbReference type="Proteomes" id="UP000054826"/>
    </source>
</evidence>
<dbReference type="AlphaFoldDB" id="A0A0V1GE00"/>
<feature type="signal peptide" evidence="1">
    <location>
        <begin position="1"/>
        <end position="22"/>
    </location>
</feature>
<evidence type="ECO:0000313" key="2">
    <source>
        <dbReference type="EMBL" id="KRY96471.1"/>
    </source>
</evidence>